<feature type="chain" id="PRO_5036408351" evidence="1">
    <location>
        <begin position="22"/>
        <end position="133"/>
    </location>
</feature>
<dbReference type="OrthoDB" id="10056056at2759"/>
<dbReference type="AlphaFoldDB" id="A0A811KJ99"/>
<accession>A0A811KJ99</accession>
<dbReference type="GO" id="GO:0005576">
    <property type="term" value="C:extracellular region"/>
    <property type="evidence" value="ECO:0007669"/>
    <property type="project" value="InterPro"/>
</dbReference>
<keyword evidence="3" id="KW-1185">Reference proteome</keyword>
<protein>
    <submittedName>
        <fullName evidence="2">Uncharacterized protein</fullName>
    </submittedName>
</protein>
<reference evidence="2" key="1">
    <citation type="submission" date="2020-09" db="EMBL/GenBank/DDBJ databases">
        <authorList>
            <person name="Kikuchi T."/>
        </authorList>
    </citation>
    <scope>NUCLEOTIDE SEQUENCE</scope>
    <source>
        <strain evidence="2">SH1</strain>
    </source>
</reference>
<dbReference type="InterPro" id="IPR036387">
    <property type="entry name" value="Neurhyp_horm_dom_sf"/>
</dbReference>
<proteinExistence type="predicted"/>
<dbReference type="Proteomes" id="UP000783686">
    <property type="component" value="Unassembled WGS sequence"/>
</dbReference>
<dbReference type="Proteomes" id="UP000614601">
    <property type="component" value="Unassembled WGS sequence"/>
</dbReference>
<name>A0A811KJ99_9BILA</name>
<sequence length="133" mass="14396">MGDRTLTLVFAFLTVTFYVDGCFLNSCPYRRIGRSNQQTAPVVNPLPSTDITVDTCGICGAKSNGICVNERVCCTVDECKEDVGCQNVHACPLPLCIIDNGPGFCATNTLCCADKFCQRNLQCMVVASKQLNL</sequence>
<organism evidence="2 3">
    <name type="scientific">Bursaphelenchus okinawaensis</name>
    <dbReference type="NCBI Taxonomy" id="465554"/>
    <lineage>
        <taxon>Eukaryota</taxon>
        <taxon>Metazoa</taxon>
        <taxon>Ecdysozoa</taxon>
        <taxon>Nematoda</taxon>
        <taxon>Chromadorea</taxon>
        <taxon>Rhabditida</taxon>
        <taxon>Tylenchina</taxon>
        <taxon>Tylenchomorpha</taxon>
        <taxon>Aphelenchoidea</taxon>
        <taxon>Aphelenchoididae</taxon>
        <taxon>Bursaphelenchus</taxon>
    </lineage>
</organism>
<feature type="signal peptide" evidence="1">
    <location>
        <begin position="1"/>
        <end position="21"/>
    </location>
</feature>
<dbReference type="SUPFAM" id="SSF49606">
    <property type="entry name" value="Neurophysin II"/>
    <property type="match status" value="1"/>
</dbReference>
<evidence type="ECO:0000256" key="1">
    <source>
        <dbReference type="SAM" id="SignalP"/>
    </source>
</evidence>
<gene>
    <name evidence="2" type="ORF">BOKJ2_LOCUS6283</name>
</gene>
<dbReference type="EMBL" id="CAJFCW020000003">
    <property type="protein sequence ID" value="CAG9104831.1"/>
    <property type="molecule type" value="Genomic_DNA"/>
</dbReference>
<dbReference type="GO" id="GO:0005185">
    <property type="term" value="F:neurohypophyseal hormone activity"/>
    <property type="evidence" value="ECO:0007669"/>
    <property type="project" value="InterPro"/>
</dbReference>
<evidence type="ECO:0000313" key="2">
    <source>
        <dbReference type="EMBL" id="CAD5215818.1"/>
    </source>
</evidence>
<comment type="caution">
    <text evidence="2">The sequence shown here is derived from an EMBL/GenBank/DDBJ whole genome shotgun (WGS) entry which is preliminary data.</text>
</comment>
<dbReference type="EMBL" id="CAJFDH010000003">
    <property type="protein sequence ID" value="CAD5215818.1"/>
    <property type="molecule type" value="Genomic_DNA"/>
</dbReference>
<evidence type="ECO:0000313" key="3">
    <source>
        <dbReference type="Proteomes" id="UP000614601"/>
    </source>
</evidence>
<keyword evidence="1" id="KW-0732">Signal</keyword>